<evidence type="ECO:0000259" key="1">
    <source>
        <dbReference type="Pfam" id="PF07683"/>
    </source>
</evidence>
<dbReference type="SUPFAM" id="SSF90002">
    <property type="entry name" value="Hypothetical protein YjiA, C-terminal domain"/>
    <property type="match status" value="1"/>
</dbReference>
<dbReference type="Pfam" id="PF07683">
    <property type="entry name" value="CobW_C"/>
    <property type="match status" value="1"/>
</dbReference>
<feature type="non-terminal residue" evidence="2">
    <location>
        <position position="1"/>
    </location>
</feature>
<gene>
    <name evidence="2" type="ORF">FC699_24305</name>
</gene>
<dbReference type="PANTHER" id="PTHR43603">
    <property type="entry name" value="COBW DOMAIN-CONTAINING PROTEIN DDB_G0274527"/>
    <property type="match status" value="1"/>
</dbReference>
<proteinExistence type="predicted"/>
<dbReference type="InterPro" id="IPR051927">
    <property type="entry name" value="Zn_Chap_cDPG_Synth"/>
</dbReference>
<dbReference type="PANTHER" id="PTHR43603:SF3">
    <property type="entry name" value="ZINC CHAPERONE YCIC"/>
    <property type="match status" value="1"/>
</dbReference>
<evidence type="ECO:0000313" key="2">
    <source>
        <dbReference type="EMBL" id="TKI90332.1"/>
    </source>
</evidence>
<dbReference type="EMBL" id="SZON01001639">
    <property type="protein sequence ID" value="TKI90332.1"/>
    <property type="molecule type" value="Genomic_DNA"/>
</dbReference>
<dbReference type="AlphaFoldDB" id="A0A4U3AR80"/>
<dbReference type="Proteomes" id="UP000305222">
    <property type="component" value="Unassembled WGS sequence"/>
</dbReference>
<name>A0A4U3AR80_9BACI</name>
<comment type="caution">
    <text evidence="2">The sequence shown here is derived from an EMBL/GenBank/DDBJ whole genome shotgun (WGS) entry which is preliminary data.</text>
</comment>
<feature type="domain" description="CobW C-terminal" evidence="1">
    <location>
        <begin position="4"/>
        <end position="37"/>
    </location>
</feature>
<protein>
    <submittedName>
        <fullName evidence="2">GTP-binding protein</fullName>
    </submittedName>
</protein>
<dbReference type="InterPro" id="IPR011629">
    <property type="entry name" value="CobW-like_C"/>
</dbReference>
<evidence type="ECO:0000313" key="3">
    <source>
        <dbReference type="Proteomes" id="UP000305222"/>
    </source>
</evidence>
<accession>A0A4U3AR80</accession>
<sequence length="61" mass="7148">EVLKNWDEQYGDRITELVFIGIDMNCSLIEQSLDSCLLTEKEMKQDWDIFIDPIPAFTYSS</sequence>
<organism evidence="2 3">
    <name type="scientific">Bacillus wiedmannii</name>
    <dbReference type="NCBI Taxonomy" id="1890302"/>
    <lineage>
        <taxon>Bacteria</taxon>
        <taxon>Bacillati</taxon>
        <taxon>Bacillota</taxon>
        <taxon>Bacilli</taxon>
        <taxon>Bacillales</taxon>
        <taxon>Bacillaceae</taxon>
        <taxon>Bacillus</taxon>
        <taxon>Bacillus cereus group</taxon>
    </lineage>
</organism>
<reference evidence="2 3" key="1">
    <citation type="journal article" date="2019" name="Environ. Microbiol.">
        <title>An active ?-lactamase is a part of an orchestrated cell wall stress resistance network of Bacillus subtilis and related rhizosphere species.</title>
        <authorList>
            <person name="Bucher T."/>
            <person name="Keren-Paz A."/>
            <person name="Hausser J."/>
            <person name="Olender T."/>
            <person name="Cytryn E."/>
            <person name="Kolodkin-Gal I."/>
        </authorList>
    </citation>
    <scope>NUCLEOTIDE SEQUENCE [LARGE SCALE GENOMIC DNA]</scope>
    <source>
        <strain evidence="2 3">I5</strain>
    </source>
</reference>